<keyword evidence="2" id="KW-0812">Transmembrane</keyword>
<reference evidence="5 6" key="1">
    <citation type="submission" date="2023-11" db="EMBL/GenBank/DDBJ databases">
        <title>Halocaridina rubra genome assembly.</title>
        <authorList>
            <person name="Smith C."/>
        </authorList>
    </citation>
    <scope>NUCLEOTIDE SEQUENCE [LARGE SCALE GENOMIC DNA]</scope>
    <source>
        <strain evidence="5">EP-1</strain>
        <tissue evidence="5">Whole</tissue>
    </source>
</reference>
<evidence type="ECO:0000256" key="2">
    <source>
        <dbReference type="ARBA" id="ARBA00022692"/>
    </source>
</evidence>
<protein>
    <recommendedName>
        <fullName evidence="7">Major facilitator superfamily (MFS) profile domain-containing protein</fullName>
    </recommendedName>
</protein>
<evidence type="ECO:0008006" key="7">
    <source>
        <dbReference type="Google" id="ProtNLM"/>
    </source>
</evidence>
<proteinExistence type="predicted"/>
<comment type="caution">
    <text evidence="5">The sequence shown here is derived from an EMBL/GenBank/DDBJ whole genome shotgun (WGS) entry which is preliminary data.</text>
</comment>
<dbReference type="EMBL" id="JAXCGZ010007571">
    <property type="protein sequence ID" value="KAK7079167.1"/>
    <property type="molecule type" value="Genomic_DNA"/>
</dbReference>
<keyword evidence="6" id="KW-1185">Reference proteome</keyword>
<evidence type="ECO:0000313" key="6">
    <source>
        <dbReference type="Proteomes" id="UP001381693"/>
    </source>
</evidence>
<keyword evidence="4" id="KW-0472">Membrane</keyword>
<dbReference type="AlphaFoldDB" id="A0AAN8X7H5"/>
<sequence>MGLFGIAVEYCQRVSLSVAIVVMVAPVNTTANHTFHGSCPLPTGSLDEELINKARTHAKGEFQWNKEMQGIVLGAFFWGYAATNIIGGRLSEYVGGKMVFGLGIMGSSLLSIISPTLANASVELFIVGRILLGVFQVGSTDHVTQRHLLNFVQTNISRIYILV</sequence>
<dbReference type="PANTHER" id="PTHR11662:SF399">
    <property type="entry name" value="FI19708P1-RELATED"/>
    <property type="match status" value="1"/>
</dbReference>
<dbReference type="SUPFAM" id="SSF103473">
    <property type="entry name" value="MFS general substrate transporter"/>
    <property type="match status" value="1"/>
</dbReference>
<accession>A0AAN8X7H5</accession>
<keyword evidence="3" id="KW-1133">Transmembrane helix</keyword>
<evidence type="ECO:0000313" key="5">
    <source>
        <dbReference type="EMBL" id="KAK7079167.1"/>
    </source>
</evidence>
<dbReference type="InterPro" id="IPR050382">
    <property type="entry name" value="MFS_Na/Anion_cotransporter"/>
</dbReference>
<dbReference type="PANTHER" id="PTHR11662">
    <property type="entry name" value="SOLUTE CARRIER FAMILY 17"/>
    <property type="match status" value="1"/>
</dbReference>
<dbReference type="Gene3D" id="1.20.1250.20">
    <property type="entry name" value="MFS general substrate transporter like domains"/>
    <property type="match status" value="1"/>
</dbReference>
<organism evidence="5 6">
    <name type="scientific">Halocaridina rubra</name>
    <name type="common">Hawaiian red shrimp</name>
    <dbReference type="NCBI Taxonomy" id="373956"/>
    <lineage>
        <taxon>Eukaryota</taxon>
        <taxon>Metazoa</taxon>
        <taxon>Ecdysozoa</taxon>
        <taxon>Arthropoda</taxon>
        <taxon>Crustacea</taxon>
        <taxon>Multicrustacea</taxon>
        <taxon>Malacostraca</taxon>
        <taxon>Eumalacostraca</taxon>
        <taxon>Eucarida</taxon>
        <taxon>Decapoda</taxon>
        <taxon>Pleocyemata</taxon>
        <taxon>Caridea</taxon>
        <taxon>Atyoidea</taxon>
        <taxon>Atyidae</taxon>
        <taxon>Halocaridina</taxon>
    </lineage>
</organism>
<dbReference type="Pfam" id="PF07690">
    <property type="entry name" value="MFS_1"/>
    <property type="match status" value="1"/>
</dbReference>
<evidence type="ECO:0000256" key="4">
    <source>
        <dbReference type="ARBA" id="ARBA00023136"/>
    </source>
</evidence>
<comment type="subcellular location">
    <subcellularLocation>
        <location evidence="1">Membrane</location>
        <topology evidence="1">Multi-pass membrane protein</topology>
    </subcellularLocation>
</comment>
<dbReference type="GO" id="GO:0016020">
    <property type="term" value="C:membrane"/>
    <property type="evidence" value="ECO:0007669"/>
    <property type="project" value="UniProtKB-SubCell"/>
</dbReference>
<evidence type="ECO:0000256" key="3">
    <source>
        <dbReference type="ARBA" id="ARBA00022989"/>
    </source>
</evidence>
<dbReference type="InterPro" id="IPR011701">
    <property type="entry name" value="MFS"/>
</dbReference>
<name>A0AAN8X7H5_HALRR</name>
<dbReference type="Proteomes" id="UP001381693">
    <property type="component" value="Unassembled WGS sequence"/>
</dbReference>
<evidence type="ECO:0000256" key="1">
    <source>
        <dbReference type="ARBA" id="ARBA00004141"/>
    </source>
</evidence>
<gene>
    <name evidence="5" type="ORF">SK128_021599</name>
</gene>
<dbReference type="GO" id="GO:0022857">
    <property type="term" value="F:transmembrane transporter activity"/>
    <property type="evidence" value="ECO:0007669"/>
    <property type="project" value="InterPro"/>
</dbReference>
<dbReference type="InterPro" id="IPR036259">
    <property type="entry name" value="MFS_trans_sf"/>
</dbReference>